<evidence type="ECO:0000313" key="1">
    <source>
        <dbReference type="EMBL" id="EJK70832.1"/>
    </source>
</evidence>
<feature type="non-terminal residue" evidence="1">
    <location>
        <position position="1"/>
    </location>
</feature>
<protein>
    <submittedName>
        <fullName evidence="1">Uncharacterized protein</fullName>
    </submittedName>
</protein>
<dbReference type="EMBL" id="AGNL01007998">
    <property type="protein sequence ID" value="EJK70832.1"/>
    <property type="molecule type" value="Genomic_DNA"/>
</dbReference>
<reference evidence="1 2" key="1">
    <citation type="journal article" date="2012" name="Genome Biol.">
        <title>Genome and low-iron response of an oceanic diatom adapted to chronic iron limitation.</title>
        <authorList>
            <person name="Lommer M."/>
            <person name="Specht M."/>
            <person name="Roy A.S."/>
            <person name="Kraemer L."/>
            <person name="Andreson R."/>
            <person name="Gutowska M.A."/>
            <person name="Wolf J."/>
            <person name="Bergner S.V."/>
            <person name="Schilhabel M.B."/>
            <person name="Klostermeier U.C."/>
            <person name="Beiko R.G."/>
            <person name="Rosenstiel P."/>
            <person name="Hippler M."/>
            <person name="Laroche J."/>
        </authorList>
    </citation>
    <scope>NUCLEOTIDE SEQUENCE [LARGE SCALE GENOMIC DNA]</scope>
    <source>
        <strain evidence="1 2">CCMP1005</strain>
    </source>
</reference>
<organism evidence="1 2">
    <name type="scientific">Thalassiosira oceanica</name>
    <name type="common">Marine diatom</name>
    <dbReference type="NCBI Taxonomy" id="159749"/>
    <lineage>
        <taxon>Eukaryota</taxon>
        <taxon>Sar</taxon>
        <taxon>Stramenopiles</taxon>
        <taxon>Ochrophyta</taxon>
        <taxon>Bacillariophyta</taxon>
        <taxon>Coscinodiscophyceae</taxon>
        <taxon>Thalassiosirophycidae</taxon>
        <taxon>Thalassiosirales</taxon>
        <taxon>Thalassiosiraceae</taxon>
        <taxon>Thalassiosira</taxon>
    </lineage>
</organism>
<keyword evidence="2" id="KW-1185">Reference proteome</keyword>
<dbReference type="Proteomes" id="UP000266841">
    <property type="component" value="Unassembled WGS sequence"/>
</dbReference>
<gene>
    <name evidence="1" type="ORF">THAOC_07780</name>
</gene>
<dbReference type="AlphaFoldDB" id="K0TJP5"/>
<accession>K0TJP5</accession>
<proteinExistence type="predicted"/>
<sequence length="299" mass="33768">GNVNHFGPDCNRLIRTAGDGTFDDQVVIGRNARIDLSRLSRRKTVVVRDANKNFSLFCRGLKGRNLEEMLDHIISGLKEDRKKGTSDVQDTNVVLQSFISYARDNNLYVDPTLVDDLLERYKGECLNPGNTKAQKTNTRQETRRNNGTIQELVDKGGYGWVQGWVVDGYNAAGEGYTPPEPGEPMGRLRVKGGVEMEVTYCVNPPAIPIDSMVYETVLGRFSGKQTKGTIDAERATRYKRSDYTVKTAESYALQRWGMGHKYCWTKMINKKKEKGTDKPIKLPKKNAVLIWIEPKSKKK</sequence>
<evidence type="ECO:0000313" key="2">
    <source>
        <dbReference type="Proteomes" id="UP000266841"/>
    </source>
</evidence>
<comment type="caution">
    <text evidence="1">The sequence shown here is derived from an EMBL/GenBank/DDBJ whole genome shotgun (WGS) entry which is preliminary data.</text>
</comment>
<name>K0TJP5_THAOC</name>